<comment type="similarity">
    <text evidence="1 5">Belongs to the proline oxidase family.</text>
</comment>
<evidence type="ECO:0000256" key="2">
    <source>
        <dbReference type="ARBA" id="ARBA00012695"/>
    </source>
</evidence>
<evidence type="ECO:0000313" key="9">
    <source>
        <dbReference type="Proteomes" id="UP000242180"/>
    </source>
</evidence>
<dbReference type="GO" id="GO:0010133">
    <property type="term" value="P:L-proline catabolic process to L-glutamate"/>
    <property type="evidence" value="ECO:0007669"/>
    <property type="project" value="TreeGrafter"/>
</dbReference>
<organism evidence="8 9">
    <name type="scientific">Syncephalastrum racemosum</name>
    <name type="common">Filamentous fungus</name>
    <dbReference type="NCBI Taxonomy" id="13706"/>
    <lineage>
        <taxon>Eukaryota</taxon>
        <taxon>Fungi</taxon>
        <taxon>Fungi incertae sedis</taxon>
        <taxon>Mucoromycota</taxon>
        <taxon>Mucoromycotina</taxon>
        <taxon>Mucoromycetes</taxon>
        <taxon>Mucorales</taxon>
        <taxon>Syncephalastraceae</taxon>
        <taxon>Syncephalastrum</taxon>
    </lineage>
</organism>
<gene>
    <name evidence="8" type="ORF">BCR43DRAFT_498544</name>
</gene>
<protein>
    <recommendedName>
        <fullName evidence="2 5">Proline dehydrogenase</fullName>
        <ecNumber evidence="2 5">1.5.5.2</ecNumber>
    </recommendedName>
</protein>
<keyword evidence="3 5" id="KW-0560">Oxidoreductase</keyword>
<dbReference type="InterPro" id="IPR002872">
    <property type="entry name" value="Proline_DH_dom"/>
</dbReference>
<comment type="caution">
    <text evidence="8">The sequence shown here is derived from an EMBL/GenBank/DDBJ whole genome shotgun (WGS) entry which is preliminary data.</text>
</comment>
<dbReference type="OrthoDB" id="5464at2759"/>
<name>A0A1X2H130_SYNRA</name>
<evidence type="ECO:0000256" key="3">
    <source>
        <dbReference type="ARBA" id="ARBA00023002"/>
    </source>
</evidence>
<dbReference type="SUPFAM" id="SSF51730">
    <property type="entry name" value="FAD-linked oxidoreductase"/>
    <property type="match status" value="1"/>
</dbReference>
<dbReference type="InterPro" id="IPR015659">
    <property type="entry name" value="Proline_oxidase"/>
</dbReference>
<evidence type="ECO:0000256" key="4">
    <source>
        <dbReference type="ARBA" id="ARBA00023062"/>
    </source>
</evidence>
<dbReference type="InterPro" id="IPR029041">
    <property type="entry name" value="FAD-linked_oxidoreductase-like"/>
</dbReference>
<dbReference type="FunCoup" id="A0A1X2H130">
    <property type="interactions" value="336"/>
</dbReference>
<evidence type="ECO:0000259" key="7">
    <source>
        <dbReference type="Pfam" id="PF01619"/>
    </source>
</evidence>
<dbReference type="STRING" id="13706.A0A1X2H130"/>
<keyword evidence="5" id="KW-0274">FAD</keyword>
<dbReference type="InParanoid" id="A0A1X2H130"/>
<dbReference type="GO" id="GO:0071949">
    <property type="term" value="F:FAD binding"/>
    <property type="evidence" value="ECO:0007669"/>
    <property type="project" value="TreeGrafter"/>
</dbReference>
<dbReference type="PANTHER" id="PTHR13914:SF0">
    <property type="entry name" value="PROLINE DEHYDROGENASE 1, MITOCHONDRIAL"/>
    <property type="match status" value="1"/>
</dbReference>
<dbReference type="AlphaFoldDB" id="A0A1X2H130"/>
<proteinExistence type="inferred from homology"/>
<dbReference type="GO" id="GO:0004657">
    <property type="term" value="F:proline dehydrogenase activity"/>
    <property type="evidence" value="ECO:0007669"/>
    <property type="project" value="UniProtKB-EC"/>
</dbReference>
<evidence type="ECO:0000256" key="5">
    <source>
        <dbReference type="RuleBase" id="RU364054"/>
    </source>
</evidence>
<dbReference type="PANTHER" id="PTHR13914">
    <property type="entry name" value="PROLINE OXIDASE"/>
    <property type="match status" value="1"/>
</dbReference>
<sequence>MHRSLARAFLSPPTTSATPSVASAFRSPCLRSRPFQHVQRQAFHYQRTAPRSNTTHIKSITASIAAVTAASGYYLWSRPTALAEHHSSPATVLAELEDDNNRAAMQARSTEELILGLFVYKLCTLPWLVDAAPHLIKFAETLGLEQVAYWFVKSTFFRQFCGGETPEECVDSMEKLSRSGIHCILDLSVEADLHVDNKRGETQFEHEEKQADFTLEMIKHCLRTAARSSGALVAIKVTALAPPEVLLRLNRAITHLDQAFHEYQVNGQVDVAGLRKVVDTVLPAPANDAQRLQREALLSQSGPLDFIEFSKLFSVREANRDVWWQSNQKDGLLNTHDLAAYDRMVNRLDQICKLAYDLRAGVMVDAEQSYFQEAIDHVAMNLQTKFNKRSAADHAPTVYNTYQMYTKAAQRKLEIDVERAKRENFTFAAKLVRGAYMVSERKRAAEFGYASPIHDTLEDTHASYNGGVKFLLSKLHDHQSETGEQLTAGTAPIVFMVATHNRESVMTTIKEMERQNVLPRSGVVHFGQLFGMQDQISYALGKNGYSIYKYLPYGAVAEVIPYLLRRAQENSAVLGGVTKERELMYQEVKDRLTGKTPDIHVVSSGPDVLPVDNSNETETA</sequence>
<dbReference type="Pfam" id="PF01619">
    <property type="entry name" value="Pro_dh"/>
    <property type="match status" value="1"/>
</dbReference>
<dbReference type="GO" id="GO:0005739">
    <property type="term" value="C:mitochondrion"/>
    <property type="evidence" value="ECO:0007669"/>
    <property type="project" value="TreeGrafter"/>
</dbReference>
<feature type="domain" description="Proline dehydrogenase" evidence="7">
    <location>
        <begin position="171"/>
        <end position="576"/>
    </location>
</feature>
<feature type="region of interest" description="Disordered" evidence="6">
    <location>
        <begin position="596"/>
        <end position="620"/>
    </location>
</feature>
<accession>A0A1X2H130</accession>
<keyword evidence="5" id="KW-0285">Flavoprotein</keyword>
<dbReference type="EMBL" id="MCGN01000011">
    <property type="protein sequence ID" value="ORY91126.1"/>
    <property type="molecule type" value="Genomic_DNA"/>
</dbReference>
<evidence type="ECO:0000256" key="6">
    <source>
        <dbReference type="SAM" id="MobiDB-lite"/>
    </source>
</evidence>
<evidence type="ECO:0000313" key="8">
    <source>
        <dbReference type="EMBL" id="ORY91126.1"/>
    </source>
</evidence>
<comment type="cofactor">
    <cofactor evidence="5">
        <name>FAD</name>
        <dbReference type="ChEBI" id="CHEBI:57692"/>
    </cofactor>
</comment>
<comment type="catalytic activity">
    <reaction evidence="5">
        <text>L-proline + a quinone = (S)-1-pyrroline-5-carboxylate + a quinol + H(+)</text>
        <dbReference type="Rhea" id="RHEA:23784"/>
        <dbReference type="ChEBI" id="CHEBI:15378"/>
        <dbReference type="ChEBI" id="CHEBI:17388"/>
        <dbReference type="ChEBI" id="CHEBI:24646"/>
        <dbReference type="ChEBI" id="CHEBI:60039"/>
        <dbReference type="ChEBI" id="CHEBI:132124"/>
        <dbReference type="EC" id="1.5.5.2"/>
    </reaction>
</comment>
<reference evidence="8 9" key="1">
    <citation type="submission" date="2016-07" db="EMBL/GenBank/DDBJ databases">
        <title>Pervasive Adenine N6-methylation of Active Genes in Fungi.</title>
        <authorList>
            <consortium name="DOE Joint Genome Institute"/>
            <person name="Mondo S.J."/>
            <person name="Dannebaum R.O."/>
            <person name="Kuo R.C."/>
            <person name="Labutti K."/>
            <person name="Haridas S."/>
            <person name="Kuo A."/>
            <person name="Salamov A."/>
            <person name="Ahrendt S.R."/>
            <person name="Lipzen A."/>
            <person name="Sullivan W."/>
            <person name="Andreopoulos W.B."/>
            <person name="Clum A."/>
            <person name="Lindquist E."/>
            <person name="Daum C."/>
            <person name="Ramamoorthy G.K."/>
            <person name="Gryganskyi A."/>
            <person name="Culley D."/>
            <person name="Magnuson J.K."/>
            <person name="James T.Y."/>
            <person name="O'Malley M.A."/>
            <person name="Stajich J.E."/>
            <person name="Spatafora J.W."/>
            <person name="Visel A."/>
            <person name="Grigoriev I.V."/>
        </authorList>
    </citation>
    <scope>NUCLEOTIDE SEQUENCE [LARGE SCALE GENOMIC DNA]</scope>
    <source>
        <strain evidence="8 9">NRRL 2496</strain>
    </source>
</reference>
<dbReference type="OMA" id="WFTRKKG"/>
<dbReference type="Proteomes" id="UP000242180">
    <property type="component" value="Unassembled WGS sequence"/>
</dbReference>
<comment type="function">
    <text evidence="5">Converts proline to delta-1-pyrroline-5-carboxylate.</text>
</comment>
<keyword evidence="9" id="KW-1185">Reference proteome</keyword>
<dbReference type="EC" id="1.5.5.2" evidence="2 5"/>
<dbReference type="Gene3D" id="3.20.20.220">
    <property type="match status" value="2"/>
</dbReference>
<evidence type="ECO:0000256" key="1">
    <source>
        <dbReference type="ARBA" id="ARBA00005869"/>
    </source>
</evidence>
<keyword evidence="4 5" id="KW-0642">Proline metabolism</keyword>